<comment type="caution">
    <text evidence="2">The sequence shown here is derived from an EMBL/GenBank/DDBJ whole genome shotgun (WGS) entry which is preliminary data.</text>
</comment>
<proteinExistence type="predicted"/>
<name>A0A494X7U6_9BURK</name>
<dbReference type="Proteomes" id="UP000270342">
    <property type="component" value="Unassembled WGS sequence"/>
</dbReference>
<gene>
    <name evidence="2" type="ORF">D7S86_28035</name>
</gene>
<keyword evidence="1" id="KW-0732">Signal</keyword>
<dbReference type="RefSeq" id="WP_121091424.1">
    <property type="nucleotide sequence ID" value="NZ_RBZU01000022.1"/>
</dbReference>
<keyword evidence="3" id="KW-1185">Reference proteome</keyword>
<protein>
    <submittedName>
        <fullName evidence="2">Uncharacterized protein</fullName>
    </submittedName>
</protein>
<evidence type="ECO:0000256" key="1">
    <source>
        <dbReference type="SAM" id="SignalP"/>
    </source>
</evidence>
<accession>A0A494X7U6</accession>
<evidence type="ECO:0000313" key="2">
    <source>
        <dbReference type="EMBL" id="RKP44069.1"/>
    </source>
</evidence>
<sequence>MSQTSIRTFLIASAAFLALEAAPVVASLAVRQTGSTRESVQRVDEPALARTWMPGHLFDVSTSYRSRRDVDD</sequence>
<feature type="chain" id="PRO_5019744467" evidence="1">
    <location>
        <begin position="27"/>
        <end position="72"/>
    </location>
</feature>
<dbReference type="EMBL" id="RBZU01000022">
    <property type="protein sequence ID" value="RKP44069.1"/>
    <property type="molecule type" value="Genomic_DNA"/>
</dbReference>
<organism evidence="2 3">
    <name type="scientific">Pararobbsia silviterrae</name>
    <dbReference type="NCBI Taxonomy" id="1792498"/>
    <lineage>
        <taxon>Bacteria</taxon>
        <taxon>Pseudomonadati</taxon>
        <taxon>Pseudomonadota</taxon>
        <taxon>Betaproteobacteria</taxon>
        <taxon>Burkholderiales</taxon>
        <taxon>Burkholderiaceae</taxon>
        <taxon>Pararobbsia</taxon>
    </lineage>
</organism>
<dbReference type="AlphaFoldDB" id="A0A494X7U6"/>
<feature type="signal peptide" evidence="1">
    <location>
        <begin position="1"/>
        <end position="26"/>
    </location>
</feature>
<reference evidence="2 3" key="1">
    <citation type="submission" date="2018-10" db="EMBL/GenBank/DDBJ databases">
        <title>Robbsia sp. DHC34, isolated from soil.</title>
        <authorList>
            <person name="Gao Z.-H."/>
            <person name="Qiu L.-H."/>
        </authorList>
    </citation>
    <scope>NUCLEOTIDE SEQUENCE [LARGE SCALE GENOMIC DNA]</scope>
    <source>
        <strain evidence="2 3">DHC34</strain>
    </source>
</reference>
<evidence type="ECO:0000313" key="3">
    <source>
        <dbReference type="Proteomes" id="UP000270342"/>
    </source>
</evidence>